<feature type="domain" description="C3H1-type" evidence="6">
    <location>
        <begin position="8"/>
        <end position="36"/>
    </location>
</feature>
<dbReference type="InterPro" id="IPR027417">
    <property type="entry name" value="P-loop_NTPase"/>
</dbReference>
<dbReference type="InterPro" id="IPR000571">
    <property type="entry name" value="Znf_CCCH"/>
</dbReference>
<dbReference type="SUPFAM" id="SSF90229">
    <property type="entry name" value="CCCH zinc finger"/>
    <property type="match status" value="1"/>
</dbReference>
<protein>
    <recommendedName>
        <fullName evidence="6">C3H1-type domain-containing protein</fullName>
    </recommendedName>
</protein>
<evidence type="ECO:0000256" key="5">
    <source>
        <dbReference type="SAM" id="MobiDB-lite"/>
    </source>
</evidence>
<sequence length="1057" mass="117786">MQPFRDRFTPRVPCRYYGTPAGCYKGDNCTFIHDQPVIQRAPAPQPQQPLIRTGMSRDSLAKQHLSGFQGATSDSLIPVTIAPAEAHTQIYPFLQRDFAWKHTKVMRKFAQLLAAAGSDDARWNLEERTNFLTRLTDPTKAGVLRVEDVLCAPTSAGSSAQVSVAFASGMMPVVMVSQTGSTVISTTIVSSSNKLYSIVDVHLEQLINKATEGIQQLMRDHGAALANSDSPSMSQIFKPLVLLVQEYVPMRRWLHMVWYSFKFGLGRYLDRFPMAAVQHFDLLQAFLTNLTLKIDEWVEQVTNSRFYDGISRLGTSTNDQMTFVQVCLKDRIDCILRTLAFANSTMKQPEANEDVHQVKDTVGEGQLQLLKRTFDPPGDLRDAGPRHNNDYAHIQEINVHPTSEEIFCTEPPFVPFGFAGAPHHLPQGSPERLLDVQFRLLREELLEPLRTSLVALSKELQNVDAENSKDHNQLWQLLQNGGGRFRAGENAVDLQVWNDGDLNFHDLEASDRFGVLSVLSFQCRQAKLHWFDKLAPALHFPSHGWKYQILAEVRGVVYESVTPFLENLQKANANQLPFGQLLATAANTESDFKIPPPRYAQEPGFAFNLTGLLTPSQSENEDAILTMTIDQPSQEHARNQLKRRGIVDDSQADAVVASLTRQVSIIQGPPGTGKSFTGVALINALLKSGIGRILVVCMTNHALDSLLNKILDQDLTKALVRIGTRSKDERIASYSLEELLKVAQQNPTRACKVAWWRFKEAQKKVSQEVKRVQHQSFSEEEILCSADVSDPDLVEAIFGMPVSMQPAYQDWISWNAKSDSSQSEPMTALDVFRFWAAGGDIQYRNQAASQRAARLSSHAVPSRGHDSVQGNRYQALDLSEPSDDGSDASSTSSPDVFTMDDVLPYEDSETSSDDGEGSDVQVGDDAPGVSSKDSVAVPAHTDGNFSTGSDQSNRELNLNSSFTAFDASDCASWPLIEHQGDLDVLLRVRNIWTVSKEDRDMLLEHWRTGLRRAAIAKLEDECKKFEAAHQKVQEHHNSVSLPIMSVSRYFDWSFSAH</sequence>
<comment type="caution">
    <text evidence="7">The sequence shown here is derived from an EMBL/GenBank/DDBJ whole genome shotgun (WGS) entry which is preliminary data.</text>
</comment>
<evidence type="ECO:0000313" key="7">
    <source>
        <dbReference type="EMBL" id="KAK0552236.1"/>
    </source>
</evidence>
<evidence type="ECO:0000256" key="3">
    <source>
        <dbReference type="ARBA" id="ARBA00022833"/>
    </source>
</evidence>
<dbReference type="SUPFAM" id="SSF52540">
    <property type="entry name" value="P-loop containing nucleoside triphosphate hydrolases"/>
    <property type="match status" value="1"/>
</dbReference>
<evidence type="ECO:0000313" key="8">
    <source>
        <dbReference type="Proteomes" id="UP001176517"/>
    </source>
</evidence>
<evidence type="ECO:0000259" key="6">
    <source>
        <dbReference type="PROSITE" id="PS50103"/>
    </source>
</evidence>
<dbReference type="GO" id="GO:0004386">
    <property type="term" value="F:helicase activity"/>
    <property type="evidence" value="ECO:0007669"/>
    <property type="project" value="InterPro"/>
</dbReference>
<dbReference type="PANTHER" id="PTHR10887">
    <property type="entry name" value="DNA2/NAM7 HELICASE FAMILY"/>
    <property type="match status" value="1"/>
</dbReference>
<accession>A0AAN6GQH9</accession>
<organism evidence="7 8">
    <name type="scientific">Tilletia horrida</name>
    <dbReference type="NCBI Taxonomy" id="155126"/>
    <lineage>
        <taxon>Eukaryota</taxon>
        <taxon>Fungi</taxon>
        <taxon>Dikarya</taxon>
        <taxon>Basidiomycota</taxon>
        <taxon>Ustilaginomycotina</taxon>
        <taxon>Exobasidiomycetes</taxon>
        <taxon>Tilletiales</taxon>
        <taxon>Tilletiaceae</taxon>
        <taxon>Tilletia</taxon>
    </lineage>
</organism>
<feature type="compositionally biased region" description="Acidic residues" evidence="5">
    <location>
        <begin position="903"/>
        <end position="917"/>
    </location>
</feature>
<keyword evidence="2 4" id="KW-0863">Zinc-finger</keyword>
<dbReference type="InterPro" id="IPR045055">
    <property type="entry name" value="DNA2/NAM7-like"/>
</dbReference>
<dbReference type="AlphaFoldDB" id="A0AAN6GQH9"/>
<dbReference type="Proteomes" id="UP001176517">
    <property type="component" value="Unassembled WGS sequence"/>
</dbReference>
<proteinExistence type="predicted"/>
<gene>
    <name evidence="7" type="ORF">OC846_002987</name>
</gene>
<dbReference type="EMBL" id="JAPDMZ010000066">
    <property type="protein sequence ID" value="KAK0552236.1"/>
    <property type="molecule type" value="Genomic_DNA"/>
</dbReference>
<dbReference type="GO" id="GO:0008270">
    <property type="term" value="F:zinc ion binding"/>
    <property type="evidence" value="ECO:0007669"/>
    <property type="project" value="UniProtKB-KW"/>
</dbReference>
<dbReference type="InterPro" id="IPR041677">
    <property type="entry name" value="DNA2/NAM7_AAA_11"/>
</dbReference>
<feature type="compositionally biased region" description="Polar residues" evidence="5">
    <location>
        <begin position="943"/>
        <end position="953"/>
    </location>
</feature>
<reference evidence="7" key="1">
    <citation type="journal article" date="2023" name="PhytoFront">
        <title>Draft Genome Resources of Seven Strains of Tilletia horrida, Causal Agent of Kernel Smut of Rice.</title>
        <authorList>
            <person name="Khanal S."/>
            <person name="Antony Babu S."/>
            <person name="Zhou X.G."/>
        </authorList>
    </citation>
    <scope>NUCLEOTIDE SEQUENCE</scope>
    <source>
        <strain evidence="7">TX6</strain>
    </source>
</reference>
<keyword evidence="3 4" id="KW-0862">Zinc</keyword>
<feature type="region of interest" description="Disordered" evidence="5">
    <location>
        <begin position="877"/>
        <end position="953"/>
    </location>
</feature>
<evidence type="ECO:0000256" key="1">
    <source>
        <dbReference type="ARBA" id="ARBA00022723"/>
    </source>
</evidence>
<dbReference type="PROSITE" id="PS50103">
    <property type="entry name" value="ZF_C3H1"/>
    <property type="match status" value="1"/>
</dbReference>
<feature type="zinc finger region" description="C3H1-type" evidence="4">
    <location>
        <begin position="8"/>
        <end position="36"/>
    </location>
</feature>
<keyword evidence="8" id="KW-1185">Reference proteome</keyword>
<evidence type="ECO:0000256" key="4">
    <source>
        <dbReference type="PROSITE-ProRule" id="PRU00723"/>
    </source>
</evidence>
<dbReference type="InterPro" id="IPR036855">
    <property type="entry name" value="Znf_CCCH_sf"/>
</dbReference>
<dbReference type="GO" id="GO:0031048">
    <property type="term" value="P:regulatory ncRNA-mediated heterochromatin formation"/>
    <property type="evidence" value="ECO:0007669"/>
    <property type="project" value="TreeGrafter"/>
</dbReference>
<dbReference type="GO" id="GO:0031380">
    <property type="term" value="C:nuclear RNA-directed RNA polymerase complex"/>
    <property type="evidence" value="ECO:0007669"/>
    <property type="project" value="TreeGrafter"/>
</dbReference>
<dbReference type="PANTHER" id="PTHR10887:SF341">
    <property type="entry name" value="NFX1-TYPE ZINC FINGER-CONTAINING PROTEIN 1"/>
    <property type="match status" value="1"/>
</dbReference>
<evidence type="ECO:0000256" key="2">
    <source>
        <dbReference type="ARBA" id="ARBA00022771"/>
    </source>
</evidence>
<dbReference type="Gene3D" id="3.40.50.300">
    <property type="entry name" value="P-loop containing nucleotide triphosphate hydrolases"/>
    <property type="match status" value="1"/>
</dbReference>
<dbReference type="Pfam" id="PF13086">
    <property type="entry name" value="AAA_11"/>
    <property type="match status" value="1"/>
</dbReference>
<name>A0AAN6GQH9_9BASI</name>
<keyword evidence="1 4" id="KW-0479">Metal-binding</keyword>